<feature type="site" description="Participates in a stacking interaction with the thymidine ring of dTDP-4-oxo-6-deoxyglucose" evidence="6">
    <location>
        <position position="141"/>
    </location>
</feature>
<dbReference type="Gene3D" id="2.60.120.10">
    <property type="entry name" value="Jelly Rolls"/>
    <property type="match status" value="1"/>
</dbReference>
<comment type="similarity">
    <text evidence="7">Belongs to the dTDP-4-dehydrorhamnose 3,5-epimerase family.</text>
</comment>
<reference evidence="8" key="1">
    <citation type="journal article" date="2005" name="Mol. Microbiol.">
        <title>Analysis of Campylobacter jejuni capsular loci reveals multiple mechanisms for the generation of structural diversity and the ability to form complex heptoses.</title>
        <authorList>
            <person name="Karlyshev A.V."/>
            <person name="Champion O.L."/>
            <person name="Churcher C."/>
            <person name="Brisson J.R."/>
            <person name="Jarrell H.C."/>
            <person name="Gilbert M."/>
            <person name="Brochu D."/>
            <person name="St Michael F."/>
            <person name="Li J."/>
            <person name="Wakarchuk W.W."/>
            <person name="Goodhead I."/>
            <person name="Sanders M."/>
            <person name="Stevens K."/>
            <person name="White B."/>
            <person name="Parkhill J."/>
            <person name="Wren B.W."/>
            <person name="Szymanski C.M."/>
        </authorList>
    </citation>
    <scope>NUCLEOTIDE SEQUENCE</scope>
    <source>
        <strain evidence="8">176.83</strain>
    </source>
</reference>
<dbReference type="CDD" id="cd00438">
    <property type="entry name" value="cupin_RmlC"/>
    <property type="match status" value="1"/>
</dbReference>
<dbReference type="EMBL" id="BX545857">
    <property type="protein sequence ID" value="CAI38722.1"/>
    <property type="molecule type" value="Genomic_DNA"/>
</dbReference>
<evidence type="ECO:0000256" key="6">
    <source>
        <dbReference type="PIRSR" id="PIRSR600888-3"/>
    </source>
</evidence>
<dbReference type="InterPro" id="IPR011051">
    <property type="entry name" value="RmlC_Cupin_sf"/>
</dbReference>
<sequence length="209" mass="24264">MSRFNFMKTCIEGVYIIKPKPICDERGYFERYFCTNDFEEIGMKKPIIQINHSKTIGKGSIRGMHYQIPPFCETKIVRCLKGSILDVAIDIRKNSPTFLQYFSIELNEVNNKYLYIPEGFAHGFQVLSDEAEILYLVTQEFNSSADRGINPFDKAIISTNNFYQRNRHNVFENYKKKGGGIKWPLGSGNISRKDLDRQYIDNNFIGIEI</sequence>
<feature type="active site" description="Proton acceptor" evidence="5">
    <location>
        <position position="65"/>
    </location>
</feature>
<dbReference type="GO" id="GO:0019305">
    <property type="term" value="P:dTDP-rhamnose biosynthetic process"/>
    <property type="evidence" value="ECO:0007669"/>
    <property type="project" value="UniProtKB-UniRule"/>
</dbReference>
<dbReference type="InterPro" id="IPR014710">
    <property type="entry name" value="RmlC-like_jellyroll"/>
</dbReference>
<comment type="catalytic activity">
    <reaction evidence="1 7">
        <text>dTDP-4-dehydro-6-deoxy-alpha-D-glucose = dTDP-4-dehydro-beta-L-rhamnose</text>
        <dbReference type="Rhea" id="RHEA:16969"/>
        <dbReference type="ChEBI" id="CHEBI:57649"/>
        <dbReference type="ChEBI" id="CHEBI:62830"/>
        <dbReference type="EC" id="5.1.3.13"/>
    </reaction>
</comment>
<comment type="subunit">
    <text evidence="7">Homodimer.</text>
</comment>
<dbReference type="NCBIfam" id="TIGR01221">
    <property type="entry name" value="rmlC"/>
    <property type="match status" value="1"/>
</dbReference>
<evidence type="ECO:0000256" key="2">
    <source>
        <dbReference type="ARBA" id="ARBA00001997"/>
    </source>
</evidence>
<proteinExistence type="inferred from homology"/>
<feature type="active site" description="Proton donor" evidence="5">
    <location>
        <position position="135"/>
    </location>
</feature>
<dbReference type="RefSeq" id="WP_002855444.1">
    <property type="nucleotide sequence ID" value="NZ_CP086159.1"/>
</dbReference>
<keyword evidence="7" id="KW-0413">Isomerase</keyword>
<dbReference type="PANTHER" id="PTHR21047">
    <property type="entry name" value="DTDP-6-DEOXY-D-GLUCOSE-3,5 EPIMERASE"/>
    <property type="match status" value="1"/>
</dbReference>
<evidence type="ECO:0000256" key="1">
    <source>
        <dbReference type="ARBA" id="ARBA00001298"/>
    </source>
</evidence>
<organism evidence="8">
    <name type="scientific">Campylobacter jejuni</name>
    <dbReference type="NCBI Taxonomy" id="197"/>
    <lineage>
        <taxon>Bacteria</taxon>
        <taxon>Pseudomonadati</taxon>
        <taxon>Campylobacterota</taxon>
        <taxon>Epsilonproteobacteria</taxon>
        <taxon>Campylobacterales</taxon>
        <taxon>Campylobacteraceae</taxon>
        <taxon>Campylobacter</taxon>
    </lineage>
</organism>
<gene>
    <name evidence="8" type="ORF">HS41.19</name>
</gene>
<evidence type="ECO:0000256" key="7">
    <source>
        <dbReference type="RuleBase" id="RU364069"/>
    </source>
</evidence>
<evidence type="ECO:0000256" key="3">
    <source>
        <dbReference type="ARBA" id="ARBA00012098"/>
    </source>
</evidence>
<dbReference type="AlphaFoldDB" id="Q5M6T2"/>
<dbReference type="SUPFAM" id="SSF51182">
    <property type="entry name" value="RmlC-like cupins"/>
    <property type="match status" value="1"/>
</dbReference>
<dbReference type="PANTHER" id="PTHR21047:SF2">
    <property type="entry name" value="THYMIDINE DIPHOSPHO-4-KETO-RHAMNOSE 3,5-EPIMERASE"/>
    <property type="match status" value="1"/>
</dbReference>
<evidence type="ECO:0000256" key="5">
    <source>
        <dbReference type="PIRSR" id="PIRSR600888-1"/>
    </source>
</evidence>
<comment type="pathway">
    <text evidence="7">Carbohydrate biosynthesis; dTDP-L-rhamnose biosynthesis.</text>
</comment>
<accession>Q5M6T2</accession>
<protein>
    <recommendedName>
        <fullName evidence="4 7">dTDP-4-dehydrorhamnose 3,5-epimerase</fullName>
        <ecNumber evidence="3 7">5.1.3.13</ecNumber>
    </recommendedName>
    <alternativeName>
        <fullName evidence="7">Thymidine diphospho-4-keto-rhamnose 3,5-epimerase</fullName>
    </alternativeName>
</protein>
<dbReference type="GO" id="GO:0005829">
    <property type="term" value="C:cytosol"/>
    <property type="evidence" value="ECO:0007669"/>
    <property type="project" value="TreeGrafter"/>
</dbReference>
<dbReference type="EC" id="5.1.3.13" evidence="3 7"/>
<evidence type="ECO:0000256" key="4">
    <source>
        <dbReference type="ARBA" id="ARBA00019595"/>
    </source>
</evidence>
<evidence type="ECO:0000313" key="8">
    <source>
        <dbReference type="EMBL" id="CAI38722.1"/>
    </source>
</evidence>
<dbReference type="Pfam" id="PF00908">
    <property type="entry name" value="dTDP_sugar_isom"/>
    <property type="match status" value="1"/>
</dbReference>
<dbReference type="GO" id="GO:0000271">
    <property type="term" value="P:polysaccharide biosynthetic process"/>
    <property type="evidence" value="ECO:0007669"/>
    <property type="project" value="TreeGrafter"/>
</dbReference>
<comment type="function">
    <text evidence="2 7">Catalyzes the epimerization of the C3' and C5'positions of dTDP-6-deoxy-D-xylo-4-hexulose, forming dTDP-6-deoxy-L-lyxo-4-hexulose.</text>
</comment>
<dbReference type="UniPathway" id="UPA00124"/>
<dbReference type="GO" id="GO:0008830">
    <property type="term" value="F:dTDP-4-dehydrorhamnose 3,5-epimerase activity"/>
    <property type="evidence" value="ECO:0007669"/>
    <property type="project" value="UniProtKB-UniRule"/>
</dbReference>
<name>Q5M6T2_CAMJU</name>
<dbReference type="InterPro" id="IPR000888">
    <property type="entry name" value="RmlC-like"/>
</dbReference>